<dbReference type="Pfam" id="PF00892">
    <property type="entry name" value="EamA"/>
    <property type="match status" value="2"/>
</dbReference>
<comment type="subcellular location">
    <subcellularLocation>
        <location evidence="1">Membrane</location>
        <topology evidence="1">Multi-pass membrane protein</topology>
    </subcellularLocation>
</comment>
<accession>A0A8J2PF94</accession>
<dbReference type="PANTHER" id="PTHR22911:SF6">
    <property type="entry name" value="SOLUTE CARRIER FAMILY 35 MEMBER G1"/>
    <property type="match status" value="1"/>
</dbReference>
<feature type="domain" description="EamA" evidence="6">
    <location>
        <begin position="176"/>
        <end position="306"/>
    </location>
</feature>
<evidence type="ECO:0000259" key="6">
    <source>
        <dbReference type="Pfam" id="PF00892"/>
    </source>
</evidence>
<keyword evidence="4 5" id="KW-0472">Membrane</keyword>
<feature type="transmembrane region" description="Helical" evidence="5">
    <location>
        <begin position="278"/>
        <end position="309"/>
    </location>
</feature>
<dbReference type="GO" id="GO:0016020">
    <property type="term" value="C:membrane"/>
    <property type="evidence" value="ECO:0007669"/>
    <property type="project" value="UniProtKB-SubCell"/>
</dbReference>
<dbReference type="InterPro" id="IPR000620">
    <property type="entry name" value="EamA_dom"/>
</dbReference>
<dbReference type="Proteomes" id="UP000708208">
    <property type="component" value="Unassembled WGS sequence"/>
</dbReference>
<evidence type="ECO:0000256" key="2">
    <source>
        <dbReference type="ARBA" id="ARBA00022692"/>
    </source>
</evidence>
<gene>
    <name evidence="7" type="ORF">AFUS01_LOCUS23234</name>
</gene>
<feature type="transmembrane region" description="Helical" evidence="5">
    <location>
        <begin position="174"/>
        <end position="195"/>
    </location>
</feature>
<sequence length="331" mass="36951">MKHEIPFITKFTKSGYWGMVLCFISSMLLSLGTMMVSHMKQFHPITKSFWRFAGTFVPAIFVVAYYVFKGENVHSTFWPMTTKKSLIVMISLFFRSFFGCTGATFQYYSLKYMPLGDSSVICNAYPMFVAFLACIFLGERFGLFNFFSTLITLAGIVFITRPPMLTGEGFDRELLIGAGLALGCAVFLSAAIVMIRHLKEIHHSITLIGFGFWGTIESAILAFAFGVMEFPTELNDILMGVATGLLSCGSQMFLIFALKCDSCGPVALVKTTDVIFAFLWQGIFFGIYPDVFSVVGAVVLITGILLCGFSKWIATLDEKNSIRQRLWFVLK</sequence>
<feature type="transmembrane region" description="Helical" evidence="5">
    <location>
        <begin position="49"/>
        <end position="68"/>
    </location>
</feature>
<evidence type="ECO:0000313" key="8">
    <source>
        <dbReference type="Proteomes" id="UP000708208"/>
    </source>
</evidence>
<feature type="transmembrane region" description="Helical" evidence="5">
    <location>
        <begin position="16"/>
        <end position="37"/>
    </location>
</feature>
<evidence type="ECO:0000256" key="5">
    <source>
        <dbReference type="SAM" id="Phobius"/>
    </source>
</evidence>
<dbReference type="PANTHER" id="PTHR22911">
    <property type="entry name" value="ACYL-MALONYL CONDENSING ENZYME-RELATED"/>
    <property type="match status" value="1"/>
</dbReference>
<feature type="transmembrane region" description="Helical" evidence="5">
    <location>
        <begin position="237"/>
        <end position="258"/>
    </location>
</feature>
<proteinExistence type="predicted"/>
<feature type="transmembrane region" description="Helical" evidence="5">
    <location>
        <begin position="144"/>
        <end position="162"/>
    </location>
</feature>
<dbReference type="EMBL" id="CAJVCH010277915">
    <property type="protein sequence ID" value="CAG7734871.1"/>
    <property type="molecule type" value="Genomic_DNA"/>
</dbReference>
<evidence type="ECO:0000256" key="1">
    <source>
        <dbReference type="ARBA" id="ARBA00004141"/>
    </source>
</evidence>
<protein>
    <recommendedName>
        <fullName evidence="6">EamA domain-containing protein</fullName>
    </recommendedName>
</protein>
<keyword evidence="8" id="KW-1185">Reference proteome</keyword>
<dbReference type="OrthoDB" id="306876at2759"/>
<feature type="transmembrane region" description="Helical" evidence="5">
    <location>
        <begin position="88"/>
        <end position="108"/>
    </location>
</feature>
<evidence type="ECO:0000256" key="3">
    <source>
        <dbReference type="ARBA" id="ARBA00022989"/>
    </source>
</evidence>
<keyword evidence="3 5" id="KW-1133">Transmembrane helix</keyword>
<feature type="domain" description="EamA" evidence="6">
    <location>
        <begin position="17"/>
        <end position="160"/>
    </location>
</feature>
<evidence type="ECO:0000256" key="4">
    <source>
        <dbReference type="ARBA" id="ARBA00023136"/>
    </source>
</evidence>
<evidence type="ECO:0000313" key="7">
    <source>
        <dbReference type="EMBL" id="CAG7734871.1"/>
    </source>
</evidence>
<dbReference type="AlphaFoldDB" id="A0A8J2PF94"/>
<organism evidence="7 8">
    <name type="scientific">Allacma fusca</name>
    <dbReference type="NCBI Taxonomy" id="39272"/>
    <lineage>
        <taxon>Eukaryota</taxon>
        <taxon>Metazoa</taxon>
        <taxon>Ecdysozoa</taxon>
        <taxon>Arthropoda</taxon>
        <taxon>Hexapoda</taxon>
        <taxon>Collembola</taxon>
        <taxon>Symphypleona</taxon>
        <taxon>Sminthuridae</taxon>
        <taxon>Allacma</taxon>
    </lineage>
</organism>
<feature type="transmembrane region" description="Helical" evidence="5">
    <location>
        <begin position="120"/>
        <end position="138"/>
    </location>
</feature>
<keyword evidence="2 5" id="KW-0812">Transmembrane</keyword>
<feature type="transmembrane region" description="Helical" evidence="5">
    <location>
        <begin position="201"/>
        <end position="225"/>
    </location>
</feature>
<reference evidence="7" key="1">
    <citation type="submission" date="2021-06" db="EMBL/GenBank/DDBJ databases">
        <authorList>
            <person name="Hodson N. C."/>
            <person name="Mongue J. A."/>
            <person name="Jaron S. K."/>
        </authorList>
    </citation>
    <scope>NUCLEOTIDE SEQUENCE</scope>
</reference>
<comment type="caution">
    <text evidence="7">The sequence shown here is derived from an EMBL/GenBank/DDBJ whole genome shotgun (WGS) entry which is preliminary data.</text>
</comment>
<name>A0A8J2PF94_9HEXA</name>